<evidence type="ECO:0000313" key="2">
    <source>
        <dbReference type="Proteomes" id="UP001200034"/>
    </source>
</evidence>
<comment type="caution">
    <text evidence="1">The sequence shown here is derived from an EMBL/GenBank/DDBJ whole genome shotgun (WGS) entry which is preliminary data.</text>
</comment>
<dbReference type="SMART" id="SM00697">
    <property type="entry name" value="DM8"/>
    <property type="match status" value="1"/>
</dbReference>
<keyword evidence="2" id="KW-1185">Reference proteome</keyword>
<sequence>INSFLITKEAVQIKWTNVICASHNESWVHVNECRLKAISRNVTILNINATILYAVNDITVDTQLFKRANGYKPWIMKFLLDFCRFFKTSYNPYARLLYHQIKDYTNVNHSCPYVGPIIVKGFHVNPAKIGLPLPTGDYLLAVKWLYDKKLQMTSNMYFSFTENY</sequence>
<dbReference type="PANTHER" id="PTHR20898">
    <property type="entry name" value="DAEDALUS ON 3-RELATED-RELATED"/>
    <property type="match status" value="1"/>
</dbReference>
<dbReference type="EMBL" id="JAJJHW010002585">
    <property type="protein sequence ID" value="KAH8371818.1"/>
    <property type="molecule type" value="Genomic_DNA"/>
</dbReference>
<reference evidence="1" key="1">
    <citation type="journal article" date="2021" name="Mol. Ecol. Resour.">
        <title>Phylogenomic analyses of the genus Drosophila reveals genomic signals of climate adaptation.</title>
        <authorList>
            <person name="Li F."/>
            <person name="Rane R.V."/>
            <person name="Luria V."/>
            <person name="Xiong Z."/>
            <person name="Chen J."/>
            <person name="Li Z."/>
            <person name="Catullo R.A."/>
            <person name="Griffin P.C."/>
            <person name="Schiffer M."/>
            <person name="Pearce S."/>
            <person name="Lee S.F."/>
            <person name="McElroy K."/>
            <person name="Stocker A."/>
            <person name="Shirriffs J."/>
            <person name="Cockerell F."/>
            <person name="Coppin C."/>
            <person name="Sgro C.M."/>
            <person name="Karger A."/>
            <person name="Cain J.W."/>
            <person name="Weber J.A."/>
            <person name="Santpere G."/>
            <person name="Kirschner M.W."/>
            <person name="Hoffmann A.A."/>
            <person name="Oakeshott J.G."/>
            <person name="Zhang G."/>
        </authorList>
    </citation>
    <scope>NUCLEOTIDE SEQUENCE</scope>
    <source>
        <strain evidence="1">BGI-SZ-2011g</strain>
    </source>
</reference>
<dbReference type="InterPro" id="IPR010512">
    <property type="entry name" value="DUF1091"/>
</dbReference>
<dbReference type="Pfam" id="PF06477">
    <property type="entry name" value="DUF1091"/>
    <property type="match status" value="1"/>
</dbReference>
<feature type="non-terminal residue" evidence="1">
    <location>
        <position position="1"/>
    </location>
</feature>
<proteinExistence type="predicted"/>
<accession>A0AAD4K1D7</accession>
<gene>
    <name evidence="1" type="ORF">KR093_008983</name>
</gene>
<organism evidence="1 2">
    <name type="scientific">Drosophila rubida</name>
    <dbReference type="NCBI Taxonomy" id="30044"/>
    <lineage>
        <taxon>Eukaryota</taxon>
        <taxon>Metazoa</taxon>
        <taxon>Ecdysozoa</taxon>
        <taxon>Arthropoda</taxon>
        <taxon>Hexapoda</taxon>
        <taxon>Insecta</taxon>
        <taxon>Pterygota</taxon>
        <taxon>Neoptera</taxon>
        <taxon>Endopterygota</taxon>
        <taxon>Diptera</taxon>
        <taxon>Brachycera</taxon>
        <taxon>Muscomorpha</taxon>
        <taxon>Ephydroidea</taxon>
        <taxon>Drosophilidae</taxon>
        <taxon>Drosophila</taxon>
    </lineage>
</organism>
<dbReference type="Proteomes" id="UP001200034">
    <property type="component" value="Unassembled WGS sequence"/>
</dbReference>
<dbReference type="AlphaFoldDB" id="A0AAD4K1D7"/>
<feature type="non-terminal residue" evidence="1">
    <location>
        <position position="164"/>
    </location>
</feature>
<name>A0AAD4K1D7_9MUSC</name>
<evidence type="ECO:0000313" key="1">
    <source>
        <dbReference type="EMBL" id="KAH8371818.1"/>
    </source>
</evidence>
<dbReference type="PANTHER" id="PTHR20898:SF0">
    <property type="entry name" value="DAEDALUS ON 3-RELATED"/>
    <property type="match status" value="1"/>
</dbReference>
<protein>
    <submittedName>
        <fullName evidence="1">Uncharacterized protein</fullName>
    </submittedName>
</protein>